<dbReference type="EMBL" id="BRYB01004311">
    <property type="protein sequence ID" value="GMI28961.1"/>
    <property type="molecule type" value="Genomic_DNA"/>
</dbReference>
<dbReference type="InterPro" id="IPR029045">
    <property type="entry name" value="ClpP/crotonase-like_dom_sf"/>
</dbReference>
<proteinExistence type="predicted"/>
<dbReference type="PANTHER" id="PTHR32060">
    <property type="entry name" value="TAIL-SPECIFIC PROTEASE"/>
    <property type="match status" value="1"/>
</dbReference>
<sequence>VVITQVLAEKVSDGVLGVKIKQFSGNTADTVEKIVRANTDPSKPNKILLDLRDDPGGLLPGGIAAASLFLPANSPVVSQVDRTNVPRAERTIFDGPFADGDVYRVALLVNGQTASAAEVFAGALKDNGRATIAGDDVSATFGKGVVQTVVPLGEDGEEGGLAITVAKWVRPNGEDINKKGVEVDVKVGPCGEGEVTCLPKDLFRDS</sequence>
<evidence type="ECO:0000259" key="4">
    <source>
        <dbReference type="SMART" id="SM00245"/>
    </source>
</evidence>
<keyword evidence="2" id="KW-0378">Hydrolase</keyword>
<evidence type="ECO:0000313" key="5">
    <source>
        <dbReference type="EMBL" id="GMI28961.1"/>
    </source>
</evidence>
<dbReference type="InterPro" id="IPR004447">
    <property type="entry name" value="Peptidase_S41A"/>
</dbReference>
<keyword evidence="3" id="KW-0720">Serine protease</keyword>
<reference evidence="5 6" key="1">
    <citation type="journal article" date="2023" name="Commun. Biol.">
        <title>Genome analysis of Parmales, the sister group of diatoms, reveals the evolutionary specialization of diatoms from phago-mixotrophs to photoautotrophs.</title>
        <authorList>
            <person name="Ban H."/>
            <person name="Sato S."/>
            <person name="Yoshikawa S."/>
            <person name="Yamada K."/>
            <person name="Nakamura Y."/>
            <person name="Ichinomiya M."/>
            <person name="Sato N."/>
            <person name="Blanc-Mathieu R."/>
            <person name="Endo H."/>
            <person name="Kuwata A."/>
            <person name="Ogata H."/>
        </authorList>
    </citation>
    <scope>NUCLEOTIDE SEQUENCE [LARGE SCALE GENOMIC DNA]</scope>
</reference>
<dbReference type="SUPFAM" id="SSF52096">
    <property type="entry name" value="ClpP/crotonase"/>
    <property type="match status" value="1"/>
</dbReference>
<name>A0ABQ6MND5_9STRA</name>
<evidence type="ECO:0000256" key="3">
    <source>
        <dbReference type="ARBA" id="ARBA00022825"/>
    </source>
</evidence>
<dbReference type="Gene3D" id="3.90.226.10">
    <property type="entry name" value="2-enoyl-CoA Hydratase, Chain A, domain 1"/>
    <property type="match status" value="1"/>
</dbReference>
<evidence type="ECO:0000256" key="1">
    <source>
        <dbReference type="ARBA" id="ARBA00022670"/>
    </source>
</evidence>
<evidence type="ECO:0000256" key="2">
    <source>
        <dbReference type="ARBA" id="ARBA00022801"/>
    </source>
</evidence>
<evidence type="ECO:0000313" key="6">
    <source>
        <dbReference type="Proteomes" id="UP001165060"/>
    </source>
</evidence>
<dbReference type="Proteomes" id="UP001165060">
    <property type="component" value="Unassembled WGS sequence"/>
</dbReference>
<accession>A0ABQ6MND5</accession>
<keyword evidence="6" id="KW-1185">Reference proteome</keyword>
<feature type="domain" description="Tail specific protease" evidence="4">
    <location>
        <begin position="1"/>
        <end position="188"/>
    </location>
</feature>
<dbReference type="Pfam" id="PF03572">
    <property type="entry name" value="Peptidase_S41"/>
    <property type="match status" value="1"/>
</dbReference>
<keyword evidence="1" id="KW-0645">Protease</keyword>
<comment type="caution">
    <text evidence="5">The sequence shown here is derived from an EMBL/GenBank/DDBJ whole genome shotgun (WGS) entry which is preliminary data.</text>
</comment>
<organism evidence="5 6">
    <name type="scientific">Tetraparma gracilis</name>
    <dbReference type="NCBI Taxonomy" id="2962635"/>
    <lineage>
        <taxon>Eukaryota</taxon>
        <taxon>Sar</taxon>
        <taxon>Stramenopiles</taxon>
        <taxon>Ochrophyta</taxon>
        <taxon>Bolidophyceae</taxon>
        <taxon>Parmales</taxon>
        <taxon>Triparmaceae</taxon>
        <taxon>Tetraparma</taxon>
    </lineage>
</organism>
<dbReference type="SMART" id="SM00245">
    <property type="entry name" value="TSPc"/>
    <property type="match status" value="1"/>
</dbReference>
<gene>
    <name evidence="5" type="ORF">TeGR_g13380</name>
</gene>
<feature type="non-terminal residue" evidence="5">
    <location>
        <position position="1"/>
    </location>
</feature>
<dbReference type="CDD" id="cd07560">
    <property type="entry name" value="Peptidase_S41_CPP"/>
    <property type="match status" value="1"/>
</dbReference>
<dbReference type="InterPro" id="IPR005151">
    <property type="entry name" value="Tail-specific_protease"/>
</dbReference>
<protein>
    <recommendedName>
        <fullName evidence="4">Tail specific protease domain-containing protein</fullName>
    </recommendedName>
</protein>
<dbReference type="PANTHER" id="PTHR32060:SF30">
    <property type="entry name" value="CARBOXY-TERMINAL PROCESSING PROTEASE CTPA"/>
    <property type="match status" value="1"/>
</dbReference>